<sequence>MSFKKHDTYVYQLSQPVLDSLQLLYFDDRLNVCEPHSPTEPQTATATSPSSVIVQTNDNGINTTNLHCNACNVDLQDAIQQRSHYQMELHTVNLKRKFHGLSPVSDLSKLPKEEDTVATSNIDETNTIVEENESNEDDEEEEGEGEGETDKDDDDNDEEDNDEEDIYKENSSTLDTQLNSFTPFSEDDKRESHLMNQTPYILFKSKLIEKEYSVFGTYKVLFNNDQLEKPLETLTQWGQNIESTSNKFSAIFMIGGGHFAGAIISHQRLNIKGNLTKQAVSQQEQATLFLEHKTFHRYTTRRKQGGSQSAMDNAKGKANSAGSSIRRYNEAALKTDVQSLLKDWKPYLDNCENIFVRARSASDRRIFFEDDFLQKNDARIKNLPFTTGRPTVGELKRSWCELSYLKITSLPNPIVIKEKTHPKEPKKKSKSSSVEIPLTTQEKQSDEIIQLLKKGRAPLLISYLRKNKIDKDLVLEPDSKYGITPTMLHYCSQNGLKQMVLILLTNLKCSPIIQNNSGRTAWDLTKSDAVKQSFQIARHNLGEEFTSWKDAHVGEPLSREEVEMINKKLEEDEKTKVDNIVKKELQNVKERQKEDYEKKNGKGHTLNTLSAVPSISTEQNLNSLTGDQKRRLMREQRARAAEARMSKTK</sequence>
<protein>
    <submittedName>
        <fullName evidence="13">Similar to Saccharomyces cerevisiae YDR049W VMS1 Component of a Cdc48p-complex involved in protein quality control</fullName>
    </submittedName>
</protein>
<dbReference type="InterPro" id="IPR041175">
    <property type="entry name" value="VLRF1/Vms1"/>
</dbReference>
<feature type="compositionally biased region" description="Polar residues" evidence="11">
    <location>
        <begin position="169"/>
        <end position="183"/>
    </location>
</feature>
<evidence type="ECO:0000256" key="3">
    <source>
        <dbReference type="ARBA" id="ARBA00022490"/>
    </source>
</evidence>
<comment type="subcellular location">
    <subcellularLocation>
        <location evidence="1">Cytoplasm</location>
    </subcellularLocation>
</comment>
<dbReference type="GeneID" id="64856269"/>
<dbReference type="GO" id="GO:0036503">
    <property type="term" value="P:ERAD pathway"/>
    <property type="evidence" value="ECO:0007669"/>
    <property type="project" value="TreeGrafter"/>
</dbReference>
<comment type="caution">
    <text evidence="13">The sequence shown here is derived from an EMBL/GenBank/DDBJ whole genome shotgun (WGS) entry which is preliminary data.</text>
</comment>
<feature type="region of interest" description="Disordered" evidence="11">
    <location>
        <begin position="590"/>
        <end position="649"/>
    </location>
</feature>
<keyword evidence="5" id="KW-0677">Repeat</keyword>
<organism evidence="13 14">
    <name type="scientific">Maudiozyma barnettii</name>
    <dbReference type="NCBI Taxonomy" id="61262"/>
    <lineage>
        <taxon>Eukaryota</taxon>
        <taxon>Fungi</taxon>
        <taxon>Dikarya</taxon>
        <taxon>Ascomycota</taxon>
        <taxon>Saccharomycotina</taxon>
        <taxon>Saccharomycetes</taxon>
        <taxon>Saccharomycetales</taxon>
        <taxon>Saccharomycetaceae</taxon>
        <taxon>Maudiozyma</taxon>
    </lineage>
</organism>
<gene>
    <name evidence="13" type="ORF">KABA2_02S12100</name>
</gene>
<evidence type="ECO:0000256" key="10">
    <source>
        <dbReference type="PROSITE-ProRule" id="PRU01389"/>
    </source>
</evidence>
<feature type="compositionally biased region" description="Acidic residues" evidence="11">
    <location>
        <begin position="130"/>
        <end position="166"/>
    </location>
</feature>
<feature type="compositionally biased region" description="Polar residues" evidence="11">
    <location>
        <begin position="605"/>
        <end position="626"/>
    </location>
</feature>
<keyword evidence="3 10" id="KW-0963">Cytoplasm</keyword>
<evidence type="ECO:0000259" key="12">
    <source>
        <dbReference type="PROSITE" id="PS52044"/>
    </source>
</evidence>
<dbReference type="InterPro" id="IPR047139">
    <property type="entry name" value="ANKZ1/VMS1"/>
</dbReference>
<feature type="region of interest" description="Disordered" evidence="11">
    <location>
        <begin position="300"/>
        <end position="322"/>
    </location>
</feature>
<accession>A0A8H2VD61</accession>
<reference evidence="13 14" key="1">
    <citation type="submission" date="2020-05" db="EMBL/GenBank/DDBJ databases">
        <authorList>
            <person name="Casaregola S."/>
            <person name="Devillers H."/>
            <person name="Grondin C."/>
        </authorList>
    </citation>
    <scope>NUCLEOTIDE SEQUENCE [LARGE SCALE GENOMIC DNA]</scope>
    <source>
        <strain evidence="13 14">CLIB 1767</strain>
    </source>
</reference>
<dbReference type="GO" id="GO:0016787">
    <property type="term" value="F:hydrolase activity"/>
    <property type="evidence" value="ECO:0007669"/>
    <property type="project" value="UniProtKB-KW"/>
</dbReference>
<evidence type="ECO:0000313" key="13">
    <source>
        <dbReference type="EMBL" id="CAB4253116.1"/>
    </source>
</evidence>
<evidence type="ECO:0000256" key="9">
    <source>
        <dbReference type="ARBA" id="ARBA00023054"/>
    </source>
</evidence>
<keyword evidence="7 10" id="KW-0378">Hydrolase</keyword>
<evidence type="ECO:0000256" key="8">
    <source>
        <dbReference type="ARBA" id="ARBA00023043"/>
    </source>
</evidence>
<keyword evidence="6 10" id="KW-0255">Endonuclease</keyword>
<evidence type="ECO:0000256" key="2">
    <source>
        <dbReference type="ARBA" id="ARBA00009262"/>
    </source>
</evidence>
<proteinExistence type="inferred from homology"/>
<dbReference type="PANTHER" id="PTHR16036">
    <property type="entry name" value="ANKYRIN REPEAT AND ZINC FINGER DOMAIN-CONTAINING PROTEIN 1"/>
    <property type="match status" value="1"/>
</dbReference>
<dbReference type="EMBL" id="CAEFZW010000002">
    <property type="protein sequence ID" value="CAB4253116.1"/>
    <property type="molecule type" value="Genomic_DNA"/>
</dbReference>
<evidence type="ECO:0000256" key="1">
    <source>
        <dbReference type="ARBA" id="ARBA00004496"/>
    </source>
</evidence>
<evidence type="ECO:0000256" key="5">
    <source>
        <dbReference type="ARBA" id="ARBA00022737"/>
    </source>
</evidence>
<dbReference type="GO" id="GO:0005737">
    <property type="term" value="C:cytoplasm"/>
    <property type="evidence" value="ECO:0007669"/>
    <property type="project" value="UniProtKB-SubCell"/>
</dbReference>
<evidence type="ECO:0000256" key="7">
    <source>
        <dbReference type="ARBA" id="ARBA00022801"/>
    </source>
</evidence>
<feature type="active site" evidence="10">
    <location>
        <position position="308"/>
    </location>
</feature>
<dbReference type="AlphaFoldDB" id="A0A8H2VD61"/>
<evidence type="ECO:0000313" key="14">
    <source>
        <dbReference type="Proteomes" id="UP000644660"/>
    </source>
</evidence>
<keyword evidence="14" id="KW-1185">Reference proteome</keyword>
<evidence type="ECO:0000256" key="11">
    <source>
        <dbReference type="SAM" id="MobiDB-lite"/>
    </source>
</evidence>
<dbReference type="Pfam" id="PF18826">
    <property type="entry name" value="bVLRF1"/>
    <property type="match status" value="1"/>
</dbReference>
<dbReference type="PANTHER" id="PTHR16036:SF2">
    <property type="entry name" value="TRNA ENDONUCLEASE ANKZF1"/>
    <property type="match status" value="1"/>
</dbReference>
<feature type="compositionally biased region" description="Basic and acidic residues" evidence="11">
    <location>
        <begin position="590"/>
        <end position="600"/>
    </location>
</feature>
<dbReference type="GO" id="GO:0004519">
    <property type="term" value="F:endonuclease activity"/>
    <property type="evidence" value="ECO:0007669"/>
    <property type="project" value="UniProtKB-KW"/>
</dbReference>
<comment type="similarity">
    <text evidence="2 10">Belongs to the ANKZF1/VMS1 family.</text>
</comment>
<keyword evidence="4 10" id="KW-0540">Nuclease</keyword>
<feature type="region of interest" description="Disordered" evidence="11">
    <location>
        <begin position="417"/>
        <end position="437"/>
    </location>
</feature>
<dbReference type="Gene3D" id="1.25.40.20">
    <property type="entry name" value="Ankyrin repeat-containing domain"/>
    <property type="match status" value="1"/>
</dbReference>
<feature type="compositionally biased region" description="Polar residues" evidence="11">
    <location>
        <begin position="117"/>
        <end position="129"/>
    </location>
</feature>
<dbReference type="InterPro" id="IPR036770">
    <property type="entry name" value="Ankyrin_rpt-contain_sf"/>
</dbReference>
<feature type="region of interest" description="Disordered" evidence="11">
    <location>
        <begin position="103"/>
        <end position="190"/>
    </location>
</feature>
<dbReference type="PROSITE" id="PS52044">
    <property type="entry name" value="VLRF1"/>
    <property type="match status" value="1"/>
</dbReference>
<name>A0A8H2VD61_9SACH</name>
<comment type="domain">
    <text evidence="10">The VLRF1 domain mediates binding to the 60S ribosomal subunit.</text>
</comment>
<keyword evidence="9" id="KW-0175">Coiled coil</keyword>
<feature type="domain" description="VLRF1" evidence="12">
    <location>
        <begin position="245"/>
        <end position="405"/>
    </location>
</feature>
<dbReference type="Proteomes" id="UP000644660">
    <property type="component" value="Unassembled WGS sequence"/>
</dbReference>
<keyword evidence="8" id="KW-0040">ANK repeat</keyword>
<evidence type="ECO:0000256" key="4">
    <source>
        <dbReference type="ARBA" id="ARBA00022722"/>
    </source>
</evidence>
<evidence type="ECO:0000256" key="6">
    <source>
        <dbReference type="ARBA" id="ARBA00022759"/>
    </source>
</evidence>
<dbReference type="RefSeq" id="XP_041405154.1">
    <property type="nucleotide sequence ID" value="XM_041549220.1"/>
</dbReference>
<feature type="compositionally biased region" description="Basic and acidic residues" evidence="11">
    <location>
        <begin position="627"/>
        <end position="649"/>
    </location>
</feature>